<keyword evidence="3" id="KW-0805">Transcription regulation</keyword>
<keyword evidence="5" id="KW-0804">Transcription</keyword>
<dbReference type="GO" id="GO:0003700">
    <property type="term" value="F:DNA-binding transcription factor activity"/>
    <property type="evidence" value="ECO:0007669"/>
    <property type="project" value="InterPro"/>
</dbReference>
<dbReference type="PANTHER" id="PTHR46577:SF1">
    <property type="entry name" value="HTH-TYPE TRANSCRIPTIONAL REGULATORY PROTEIN GABR"/>
    <property type="match status" value="1"/>
</dbReference>
<name>F3KY98_9GAMM</name>
<dbReference type="PANTHER" id="PTHR46577">
    <property type="entry name" value="HTH-TYPE TRANSCRIPTIONAL REGULATORY PROTEIN GABR"/>
    <property type="match status" value="1"/>
</dbReference>
<dbReference type="GO" id="GO:0008483">
    <property type="term" value="F:transaminase activity"/>
    <property type="evidence" value="ECO:0007669"/>
    <property type="project" value="UniProtKB-KW"/>
</dbReference>
<comment type="caution">
    <text evidence="6">The sequence shown here is derived from an EMBL/GenBank/DDBJ whole genome shotgun (WGS) entry which is preliminary data.</text>
</comment>
<dbReference type="STRING" id="2518989.IMCC3088_1266"/>
<dbReference type="eggNOG" id="COG1167">
    <property type="taxonomic scope" value="Bacteria"/>
</dbReference>
<dbReference type="SUPFAM" id="SSF46785">
    <property type="entry name" value="Winged helix' DNA-binding domain"/>
    <property type="match status" value="1"/>
</dbReference>
<keyword evidence="6" id="KW-0032">Aminotransferase</keyword>
<dbReference type="EMBL" id="AEIG01000002">
    <property type="protein sequence ID" value="EGG30954.1"/>
    <property type="molecule type" value="Genomic_DNA"/>
</dbReference>
<dbReference type="InterPro" id="IPR015421">
    <property type="entry name" value="PyrdxlP-dep_Trfase_major"/>
</dbReference>
<dbReference type="Gene3D" id="3.40.640.10">
    <property type="entry name" value="Type I PLP-dependent aspartate aminotransferase-like (Major domain)"/>
    <property type="match status" value="1"/>
</dbReference>
<evidence type="ECO:0000256" key="2">
    <source>
        <dbReference type="ARBA" id="ARBA00022898"/>
    </source>
</evidence>
<organism evidence="6 7">
    <name type="scientific">Aequoribacter fuscus</name>
    <dbReference type="NCBI Taxonomy" id="2518989"/>
    <lineage>
        <taxon>Bacteria</taxon>
        <taxon>Pseudomonadati</taxon>
        <taxon>Pseudomonadota</taxon>
        <taxon>Gammaproteobacteria</taxon>
        <taxon>Cellvibrionales</taxon>
        <taxon>Halieaceae</taxon>
        <taxon>Aequoribacter</taxon>
    </lineage>
</organism>
<evidence type="ECO:0000313" key="7">
    <source>
        <dbReference type="Proteomes" id="UP000005615"/>
    </source>
</evidence>
<keyword evidence="2" id="KW-0663">Pyridoxal phosphate</keyword>
<sequence length="488" mass="54785">MSSELLLQLDPDSKDSLQTQIVAKLSLAIAKGTIPLNSPMPSSRHLATQLGVGRNTVMLAYQRLLDDGLIVTHPRRGYFVNPDVERTRILERYQDIEPSHHIDWNTRLAEKPSQWQALRKPKDWQLAPYPFVYGQMSADLFPIQPWRECARDAVSVRAIKSWAVDRIDHDEPLLLEQIRTRLLPKRGIFVEDQAIMLTVGAQHALYMIAELLWRKASVSVGIENPGYSDLRRLIERLGAQAKPLAVDSDGLITDAQLIDCDYVCVTPSHQSPTTVTLPHARRQELLHSASQHDFVVIEDDYESEFNFHTRPEPALKSMDTEGRVIYVGSVSKTLAPGLRMGYIVASPELIEELRGLRRLMLRHPAANNQLSVALFLARGYHDALVSKLFKIYQKRRALLVTCLEQELPELQIQASLGGSALWIKAPDSIDTEQLALKAKELGVIVEPGAIHFAEPNPPKNFLRMGFSAIGEGSIAEGVIALRRAYRSL</sequence>
<dbReference type="CDD" id="cd07377">
    <property type="entry name" value="WHTH_GntR"/>
    <property type="match status" value="1"/>
</dbReference>
<gene>
    <name evidence="6" type="ORF">IMCC3088_1266</name>
</gene>
<dbReference type="Pfam" id="PF00392">
    <property type="entry name" value="GntR"/>
    <property type="match status" value="1"/>
</dbReference>
<dbReference type="AlphaFoldDB" id="F3KY98"/>
<dbReference type="CDD" id="cd00609">
    <property type="entry name" value="AAT_like"/>
    <property type="match status" value="1"/>
</dbReference>
<dbReference type="SMART" id="SM00345">
    <property type="entry name" value="HTH_GNTR"/>
    <property type="match status" value="1"/>
</dbReference>
<dbReference type="SUPFAM" id="SSF53383">
    <property type="entry name" value="PLP-dependent transferases"/>
    <property type="match status" value="1"/>
</dbReference>
<dbReference type="Pfam" id="PF00155">
    <property type="entry name" value="Aminotran_1_2"/>
    <property type="match status" value="1"/>
</dbReference>
<evidence type="ECO:0000256" key="5">
    <source>
        <dbReference type="ARBA" id="ARBA00023163"/>
    </source>
</evidence>
<dbReference type="InterPro" id="IPR051446">
    <property type="entry name" value="HTH_trans_reg/aminotransferase"/>
</dbReference>
<protein>
    <submittedName>
        <fullName evidence="6">Transcriptional regulator, GntR family / Aspartate aminotransferase</fullName>
    </submittedName>
</protein>
<dbReference type="PRINTS" id="PR00035">
    <property type="entry name" value="HTHGNTR"/>
</dbReference>
<dbReference type="InterPro" id="IPR036390">
    <property type="entry name" value="WH_DNA-bd_sf"/>
</dbReference>
<dbReference type="InterPro" id="IPR015424">
    <property type="entry name" value="PyrdxlP-dep_Trfase"/>
</dbReference>
<dbReference type="InterPro" id="IPR000524">
    <property type="entry name" value="Tscrpt_reg_HTH_GntR"/>
</dbReference>
<keyword evidence="4" id="KW-0238">DNA-binding</keyword>
<accession>F3KY98</accession>
<reference evidence="6 7" key="1">
    <citation type="journal article" date="2011" name="J. Bacteriol.">
        <title>Genome sequence of strain IMCC3088, a proteorhodopsin-containing marine bacterium belonging to the OM60/NOR5 clade.</title>
        <authorList>
            <person name="Jang Y."/>
            <person name="Oh H.M."/>
            <person name="Kang I."/>
            <person name="Lee K."/>
            <person name="Yang S.J."/>
            <person name="Cho J.C."/>
        </authorList>
    </citation>
    <scope>NUCLEOTIDE SEQUENCE [LARGE SCALE GENOMIC DNA]</scope>
    <source>
        <strain evidence="6 7">IMCC3088</strain>
    </source>
</reference>
<keyword evidence="6" id="KW-0808">Transferase</keyword>
<dbReference type="Gene3D" id="1.10.10.10">
    <property type="entry name" value="Winged helix-like DNA-binding domain superfamily/Winged helix DNA-binding domain"/>
    <property type="match status" value="1"/>
</dbReference>
<comment type="similarity">
    <text evidence="1">In the C-terminal section; belongs to the class-I pyridoxal-phosphate-dependent aminotransferase family.</text>
</comment>
<dbReference type="GO" id="GO:0030170">
    <property type="term" value="F:pyridoxal phosphate binding"/>
    <property type="evidence" value="ECO:0007669"/>
    <property type="project" value="InterPro"/>
</dbReference>
<evidence type="ECO:0000256" key="4">
    <source>
        <dbReference type="ARBA" id="ARBA00023125"/>
    </source>
</evidence>
<dbReference type="GO" id="GO:0003677">
    <property type="term" value="F:DNA binding"/>
    <property type="evidence" value="ECO:0007669"/>
    <property type="project" value="UniProtKB-KW"/>
</dbReference>
<evidence type="ECO:0000256" key="3">
    <source>
        <dbReference type="ARBA" id="ARBA00023015"/>
    </source>
</evidence>
<dbReference type="RefSeq" id="WP_009574375.1">
    <property type="nucleotide sequence ID" value="NZ_AEIG01000002.1"/>
</dbReference>
<dbReference type="OrthoDB" id="9808770at2"/>
<dbReference type="Proteomes" id="UP000005615">
    <property type="component" value="Unassembled WGS sequence"/>
</dbReference>
<dbReference type="InterPro" id="IPR004839">
    <property type="entry name" value="Aminotransferase_I/II_large"/>
</dbReference>
<proteinExistence type="inferred from homology"/>
<dbReference type="InterPro" id="IPR036388">
    <property type="entry name" value="WH-like_DNA-bd_sf"/>
</dbReference>
<evidence type="ECO:0000313" key="6">
    <source>
        <dbReference type="EMBL" id="EGG30954.1"/>
    </source>
</evidence>
<dbReference type="PROSITE" id="PS50949">
    <property type="entry name" value="HTH_GNTR"/>
    <property type="match status" value="1"/>
</dbReference>
<keyword evidence="7" id="KW-1185">Reference proteome</keyword>
<evidence type="ECO:0000256" key="1">
    <source>
        <dbReference type="ARBA" id="ARBA00005384"/>
    </source>
</evidence>